<dbReference type="Proteomes" id="UP000265520">
    <property type="component" value="Unassembled WGS sequence"/>
</dbReference>
<sequence length="264" mass="30421">NAYGCEDDDYTSYVRGVEISYASDVTDTVFGFRPEEHCIVVQRRTSGHTEEEYAEMLHELALPGKDWRYDSHGRRSSLQATEIEPVAKAWAKWLVRNLECCSNEREIIMSRCHAVYAILRGESIRVESLIANSIKRMITATNVYIIHPYVITHLCERLQVPTRDIDDIRSPVDPLGRKIFMKAQRDLVAAQAAATPPPPPQHHQQQHQVPPHFPQYHQYSDFEMGMAVHQYNMAWWMNVELPQFSPPLMAAVQEYRAQAPLPSY</sequence>
<feature type="non-terminal residue" evidence="3">
    <location>
        <position position="264"/>
    </location>
</feature>
<accession>A0A392PFE6</accession>
<organism evidence="3 4">
    <name type="scientific">Trifolium medium</name>
    <dbReference type="NCBI Taxonomy" id="97028"/>
    <lineage>
        <taxon>Eukaryota</taxon>
        <taxon>Viridiplantae</taxon>
        <taxon>Streptophyta</taxon>
        <taxon>Embryophyta</taxon>
        <taxon>Tracheophyta</taxon>
        <taxon>Spermatophyta</taxon>
        <taxon>Magnoliopsida</taxon>
        <taxon>eudicotyledons</taxon>
        <taxon>Gunneridae</taxon>
        <taxon>Pentapetalae</taxon>
        <taxon>rosids</taxon>
        <taxon>fabids</taxon>
        <taxon>Fabales</taxon>
        <taxon>Fabaceae</taxon>
        <taxon>Papilionoideae</taxon>
        <taxon>50 kb inversion clade</taxon>
        <taxon>NPAAA clade</taxon>
        <taxon>Hologalegina</taxon>
        <taxon>IRL clade</taxon>
        <taxon>Trifolieae</taxon>
        <taxon>Trifolium</taxon>
    </lineage>
</organism>
<protein>
    <recommendedName>
        <fullName evidence="2">Putative plant transposon protein domain-containing protein</fullName>
    </recommendedName>
</protein>
<feature type="domain" description="Putative plant transposon protein" evidence="2">
    <location>
        <begin position="6"/>
        <end position="161"/>
    </location>
</feature>
<evidence type="ECO:0000256" key="1">
    <source>
        <dbReference type="SAM" id="MobiDB-lite"/>
    </source>
</evidence>
<name>A0A392PFE6_9FABA</name>
<evidence type="ECO:0000313" key="4">
    <source>
        <dbReference type="Proteomes" id="UP000265520"/>
    </source>
</evidence>
<dbReference type="Pfam" id="PF20167">
    <property type="entry name" value="Transposase_32"/>
    <property type="match status" value="1"/>
</dbReference>
<gene>
    <name evidence="3" type="ORF">A2U01_0031450</name>
</gene>
<comment type="caution">
    <text evidence="3">The sequence shown here is derived from an EMBL/GenBank/DDBJ whole genome shotgun (WGS) entry which is preliminary data.</text>
</comment>
<evidence type="ECO:0000313" key="3">
    <source>
        <dbReference type="EMBL" id="MCI10357.1"/>
    </source>
</evidence>
<keyword evidence="4" id="KW-1185">Reference proteome</keyword>
<feature type="non-terminal residue" evidence="3">
    <location>
        <position position="1"/>
    </location>
</feature>
<feature type="compositionally biased region" description="Low complexity" evidence="1">
    <location>
        <begin position="202"/>
        <end position="212"/>
    </location>
</feature>
<proteinExistence type="predicted"/>
<reference evidence="3 4" key="1">
    <citation type="journal article" date="2018" name="Front. Plant Sci.">
        <title>Red Clover (Trifolium pratense) and Zigzag Clover (T. medium) - A Picture of Genomic Similarities and Differences.</title>
        <authorList>
            <person name="Dluhosova J."/>
            <person name="Istvanek J."/>
            <person name="Nedelnik J."/>
            <person name="Repkova J."/>
        </authorList>
    </citation>
    <scope>NUCLEOTIDE SEQUENCE [LARGE SCALE GENOMIC DNA]</scope>
    <source>
        <strain evidence="4">cv. 10/8</strain>
        <tissue evidence="3">Leaf</tissue>
    </source>
</reference>
<dbReference type="AlphaFoldDB" id="A0A392PFE6"/>
<dbReference type="EMBL" id="LXQA010075916">
    <property type="protein sequence ID" value="MCI10357.1"/>
    <property type="molecule type" value="Genomic_DNA"/>
</dbReference>
<feature type="region of interest" description="Disordered" evidence="1">
    <location>
        <begin position="191"/>
        <end position="212"/>
    </location>
</feature>
<evidence type="ECO:0000259" key="2">
    <source>
        <dbReference type="Pfam" id="PF20167"/>
    </source>
</evidence>
<dbReference type="InterPro" id="IPR046796">
    <property type="entry name" value="Transposase_32_dom"/>
</dbReference>